<dbReference type="EMBL" id="JBHSOE010000004">
    <property type="protein sequence ID" value="MFC5654607.1"/>
    <property type="molecule type" value="Genomic_DNA"/>
</dbReference>
<accession>A0ABW0W928</accession>
<reference evidence="5" key="1">
    <citation type="journal article" date="2019" name="Int. J. Syst. Evol. Microbiol.">
        <title>The Global Catalogue of Microorganisms (GCM) 10K type strain sequencing project: providing services to taxonomists for standard genome sequencing and annotation.</title>
        <authorList>
            <consortium name="The Broad Institute Genomics Platform"/>
            <consortium name="The Broad Institute Genome Sequencing Center for Infectious Disease"/>
            <person name="Wu L."/>
            <person name="Ma J."/>
        </authorList>
    </citation>
    <scope>NUCLEOTIDE SEQUENCE [LARGE SCALE GENOMIC DNA]</scope>
    <source>
        <strain evidence="5">KCTC 5701</strain>
    </source>
</reference>
<dbReference type="Gene3D" id="4.10.320.10">
    <property type="entry name" value="E3-binding domain"/>
    <property type="match status" value="1"/>
</dbReference>
<dbReference type="RefSeq" id="WP_382466656.1">
    <property type="nucleotide sequence ID" value="NZ_JBHSOE010000004.1"/>
</dbReference>
<dbReference type="InterPro" id="IPR036625">
    <property type="entry name" value="E3-bd_dom_sf"/>
</dbReference>
<feature type="compositionally biased region" description="Basic and acidic residues" evidence="2">
    <location>
        <begin position="10"/>
        <end position="23"/>
    </location>
</feature>
<keyword evidence="1" id="KW-0238">DNA-binding</keyword>
<proteinExistence type="predicted"/>
<gene>
    <name evidence="4" type="ORF">ACFP3J_03755</name>
</gene>
<evidence type="ECO:0000313" key="4">
    <source>
        <dbReference type="EMBL" id="MFC5654607.1"/>
    </source>
</evidence>
<evidence type="ECO:0000259" key="3">
    <source>
        <dbReference type="Pfam" id="PF23359"/>
    </source>
</evidence>
<protein>
    <submittedName>
        <fullName evidence="4">Histone-like nucleoid-structuring protein Lsr2</fullName>
    </submittedName>
</protein>
<keyword evidence="5" id="KW-1185">Reference proteome</keyword>
<evidence type="ECO:0000313" key="5">
    <source>
        <dbReference type="Proteomes" id="UP001596065"/>
    </source>
</evidence>
<sequence length="66" mass="7250">MGGDPIPEPAKVDRSGLSERERNRAVRAWARKNGYAVPTKGRIPMHVRHAYELTHKEASEGKAAAA</sequence>
<dbReference type="Proteomes" id="UP001596065">
    <property type="component" value="Unassembled WGS sequence"/>
</dbReference>
<dbReference type="InterPro" id="IPR055370">
    <property type="entry name" value="Lsr2_DNA-bd"/>
</dbReference>
<comment type="caution">
    <text evidence="4">The sequence shown here is derived from an EMBL/GenBank/DDBJ whole genome shotgun (WGS) entry which is preliminary data.</text>
</comment>
<feature type="region of interest" description="Disordered" evidence="2">
    <location>
        <begin position="1"/>
        <end position="23"/>
    </location>
</feature>
<evidence type="ECO:0000256" key="2">
    <source>
        <dbReference type="SAM" id="MobiDB-lite"/>
    </source>
</evidence>
<evidence type="ECO:0000256" key="1">
    <source>
        <dbReference type="ARBA" id="ARBA00023125"/>
    </source>
</evidence>
<organism evidence="4 5">
    <name type="scientific">Streptomyces nogalater</name>
    <dbReference type="NCBI Taxonomy" id="38314"/>
    <lineage>
        <taxon>Bacteria</taxon>
        <taxon>Bacillati</taxon>
        <taxon>Actinomycetota</taxon>
        <taxon>Actinomycetes</taxon>
        <taxon>Kitasatosporales</taxon>
        <taxon>Streptomycetaceae</taxon>
        <taxon>Streptomyces</taxon>
    </lineage>
</organism>
<name>A0ABW0W928_STRNO</name>
<dbReference type="Pfam" id="PF23359">
    <property type="entry name" value="Lsr2_DNA-bd"/>
    <property type="match status" value="1"/>
</dbReference>
<feature type="domain" description="Lsr2 DNA-binding" evidence="3">
    <location>
        <begin position="19"/>
        <end position="52"/>
    </location>
</feature>